<protein>
    <submittedName>
        <fullName evidence="1">Uncharacterized protein</fullName>
    </submittedName>
</protein>
<evidence type="ECO:0000313" key="2">
    <source>
        <dbReference type="Proteomes" id="UP000799754"/>
    </source>
</evidence>
<name>A0ACB6RKL0_9PLEO</name>
<dbReference type="EMBL" id="MU006745">
    <property type="protein sequence ID" value="KAF2622338.1"/>
    <property type="molecule type" value="Genomic_DNA"/>
</dbReference>
<dbReference type="Proteomes" id="UP000799754">
    <property type="component" value="Unassembled WGS sequence"/>
</dbReference>
<proteinExistence type="predicted"/>
<sequence>MAPESDPLQLILAELASIKAGNEAMQQTLAQQEAQHRSNLATLRQDFEERLAVIQHARDHPEVWEWLLALPADSAYNLIAIQTGTN</sequence>
<accession>A0ACB6RKL0</accession>
<reference evidence="1" key="1">
    <citation type="journal article" date="2020" name="Stud. Mycol.">
        <title>101 Dothideomycetes genomes: a test case for predicting lifestyles and emergence of pathogens.</title>
        <authorList>
            <person name="Haridas S."/>
            <person name="Albert R."/>
            <person name="Binder M."/>
            <person name="Bloem J."/>
            <person name="Labutti K."/>
            <person name="Salamov A."/>
            <person name="Andreopoulos B."/>
            <person name="Baker S."/>
            <person name="Barry K."/>
            <person name="Bills G."/>
            <person name="Bluhm B."/>
            <person name="Cannon C."/>
            <person name="Castanera R."/>
            <person name="Culley D."/>
            <person name="Daum C."/>
            <person name="Ezra D."/>
            <person name="Gonzalez J."/>
            <person name="Henrissat B."/>
            <person name="Kuo A."/>
            <person name="Liang C."/>
            <person name="Lipzen A."/>
            <person name="Lutzoni F."/>
            <person name="Magnuson J."/>
            <person name="Mondo S."/>
            <person name="Nolan M."/>
            <person name="Ohm R."/>
            <person name="Pangilinan J."/>
            <person name="Park H.-J."/>
            <person name="Ramirez L."/>
            <person name="Alfaro M."/>
            <person name="Sun H."/>
            <person name="Tritt A."/>
            <person name="Yoshinaga Y."/>
            <person name="Zwiers L.-H."/>
            <person name="Turgeon B."/>
            <person name="Goodwin S."/>
            <person name="Spatafora J."/>
            <person name="Crous P."/>
            <person name="Grigoriev I."/>
        </authorList>
    </citation>
    <scope>NUCLEOTIDE SEQUENCE</scope>
    <source>
        <strain evidence="1">CBS 525.71</strain>
    </source>
</reference>
<evidence type="ECO:0000313" key="1">
    <source>
        <dbReference type="EMBL" id="KAF2622338.1"/>
    </source>
</evidence>
<organism evidence="1 2">
    <name type="scientific">Macroventuria anomochaeta</name>
    <dbReference type="NCBI Taxonomy" id="301207"/>
    <lineage>
        <taxon>Eukaryota</taxon>
        <taxon>Fungi</taxon>
        <taxon>Dikarya</taxon>
        <taxon>Ascomycota</taxon>
        <taxon>Pezizomycotina</taxon>
        <taxon>Dothideomycetes</taxon>
        <taxon>Pleosporomycetidae</taxon>
        <taxon>Pleosporales</taxon>
        <taxon>Pleosporineae</taxon>
        <taxon>Didymellaceae</taxon>
        <taxon>Macroventuria</taxon>
    </lineage>
</organism>
<keyword evidence="2" id="KW-1185">Reference proteome</keyword>
<gene>
    <name evidence="1" type="ORF">BU25DRAFT_462885</name>
</gene>
<comment type="caution">
    <text evidence="1">The sequence shown here is derived from an EMBL/GenBank/DDBJ whole genome shotgun (WGS) entry which is preliminary data.</text>
</comment>